<protein>
    <submittedName>
        <fullName evidence="1">Uncharacterized protein</fullName>
    </submittedName>
</protein>
<organism evidence="1 2">
    <name type="scientific">Kurthia populi</name>
    <dbReference type="NCBI Taxonomy" id="1562132"/>
    <lineage>
        <taxon>Bacteria</taxon>
        <taxon>Bacillati</taxon>
        <taxon>Bacillota</taxon>
        <taxon>Bacilli</taxon>
        <taxon>Bacillales</taxon>
        <taxon>Caryophanaceae</taxon>
        <taxon>Kurthia</taxon>
    </lineage>
</organism>
<dbReference type="EMBL" id="JBHUOR010000029">
    <property type="protein sequence ID" value="MFD2867951.1"/>
    <property type="molecule type" value="Genomic_DNA"/>
</dbReference>
<reference evidence="2" key="1">
    <citation type="journal article" date="2019" name="Int. J. Syst. Evol. Microbiol.">
        <title>The Global Catalogue of Microorganisms (GCM) 10K type strain sequencing project: providing services to taxonomists for standard genome sequencing and annotation.</title>
        <authorList>
            <consortium name="The Broad Institute Genomics Platform"/>
            <consortium name="The Broad Institute Genome Sequencing Center for Infectious Disease"/>
            <person name="Wu L."/>
            <person name="Ma J."/>
        </authorList>
    </citation>
    <scope>NUCLEOTIDE SEQUENCE [LARGE SCALE GENOMIC DNA]</scope>
    <source>
        <strain evidence="2">KCTC 33522</strain>
    </source>
</reference>
<dbReference type="RefSeq" id="WP_158620989.1">
    <property type="nucleotide sequence ID" value="NZ_JBHUOR010000029.1"/>
</dbReference>
<accession>A0ABW5XYC8</accession>
<comment type="caution">
    <text evidence="1">The sequence shown here is derived from an EMBL/GenBank/DDBJ whole genome shotgun (WGS) entry which is preliminary data.</text>
</comment>
<keyword evidence="2" id="KW-1185">Reference proteome</keyword>
<evidence type="ECO:0000313" key="2">
    <source>
        <dbReference type="Proteomes" id="UP001597568"/>
    </source>
</evidence>
<proteinExistence type="predicted"/>
<name>A0ABW5XYC8_9BACL</name>
<dbReference type="Proteomes" id="UP001597568">
    <property type="component" value="Unassembled WGS sequence"/>
</dbReference>
<evidence type="ECO:0000313" key="1">
    <source>
        <dbReference type="EMBL" id="MFD2867951.1"/>
    </source>
</evidence>
<sequence length="54" mass="6297">MLGGGDDYTFYLYEHKKEDAESEFNIVDIGLLEIRKFIGEKMLILLCGWTRVLI</sequence>
<gene>
    <name evidence="1" type="ORF">ACFSY7_05500</name>
</gene>